<dbReference type="GO" id="GO:0003723">
    <property type="term" value="F:RNA binding"/>
    <property type="evidence" value="ECO:0007669"/>
    <property type="project" value="UniProtKB-UniRule"/>
</dbReference>
<dbReference type="InterPro" id="IPR012677">
    <property type="entry name" value="Nucleotide-bd_a/b_plait_sf"/>
</dbReference>
<dbReference type="Proteomes" id="UP000518266">
    <property type="component" value="Unassembled WGS sequence"/>
</dbReference>
<evidence type="ECO:0000313" key="5">
    <source>
        <dbReference type="EMBL" id="KAF3837780.1"/>
    </source>
</evidence>
<dbReference type="Pfam" id="PF00076">
    <property type="entry name" value="RRM_1"/>
    <property type="match status" value="2"/>
</dbReference>
<feature type="region of interest" description="Disordered" evidence="3">
    <location>
        <begin position="127"/>
        <end position="169"/>
    </location>
</feature>
<accession>A0A7J5XL97</accession>
<protein>
    <recommendedName>
        <fullName evidence="4">RRM domain-containing protein</fullName>
    </recommendedName>
</protein>
<evidence type="ECO:0000256" key="3">
    <source>
        <dbReference type="SAM" id="MobiDB-lite"/>
    </source>
</evidence>
<name>A0A7J5XL97_DISMA</name>
<dbReference type="Pfam" id="PF14709">
    <property type="entry name" value="DND1_DSRM"/>
    <property type="match status" value="2"/>
</dbReference>
<dbReference type="InterPro" id="IPR000504">
    <property type="entry name" value="RRM_dom"/>
</dbReference>
<dbReference type="InterPro" id="IPR035979">
    <property type="entry name" value="RBD_domain_sf"/>
</dbReference>
<comment type="caution">
    <text evidence="5">The sequence shown here is derived from an EMBL/GenBank/DDBJ whole genome shotgun (WGS) entry which is preliminary data.</text>
</comment>
<evidence type="ECO:0000256" key="2">
    <source>
        <dbReference type="PROSITE-ProRule" id="PRU00176"/>
    </source>
</evidence>
<evidence type="ECO:0000259" key="4">
    <source>
        <dbReference type="PROSITE" id="PS50102"/>
    </source>
</evidence>
<keyword evidence="6" id="KW-1185">Reference proteome</keyword>
<dbReference type="AlphaFoldDB" id="A0A7J5XL97"/>
<gene>
    <name evidence="5" type="ORF">F7725_009548</name>
</gene>
<dbReference type="PANTHER" id="PTHR21245">
    <property type="entry name" value="HETEROGENEOUS NUCLEAR RIBONUCLEOPROTEIN"/>
    <property type="match status" value="1"/>
</dbReference>
<dbReference type="OrthoDB" id="3800936at2759"/>
<sequence length="730" mass="78732">MNFSGQNRGFAYAKYSSPAVVSDAVLLLNGHWLEAGLRLSVRRSTEKSHLCIGEPPASTQPEPLLQVLRGMADGVERISLKAGPGIVGVSAIVVFSSHYVASMAKKALVEAFRKKFQLKISIKWHSTMKSTTDKPPPPHKFSKSLLPTPLKPPRHVLTPPRPPPRLARPPSRDAIEFCKAVGEPAVPQTPPPPSSSSCVSSLEGHLTPSGSLPCPMALLCELCEAKGVGKPHYDPRGSKGFMFFFYDVSVPGITLDFKGLCGTCPPPGSQCEVFISQIPRDTYEDVLIPLFGSVGPLWEFRLMMNFSGQNRGFAYAKYSSPAVVSDAVHLLNGHWLEAGLRLSPPRHVLTPPRPPPRLARPPSRDAIEFCKAVGEPAVPQTPPPPSSSSCVSSLEGHLTPSGSLPCPMALLCELCEAKGVGKPHYDVKLSHTESTGFMFFFYDVSVPGITLDFKGLVMILPGTSAYATLREAHQAVAQQCGTCPPPGSQCEVFISQIPRDTYEDVLIPLFGSVGPLWEFRLMMNFSGQNRGFAYAKYSSPAVVSDAVHLLNGHWLEAGLRLSVLRGMADGVERISLKTGPGIVGVSAIVVFSSHYVASMAKKALVEARHVLTPPRPPPRLARPPSRDAIEFCKAVGEPAVPQTPPPPSSSSCVSSLEGHLTPSGSLPCPMALLCELCEAKGVGKPHYDVKLSHTESTGFMFFFYDVSVPGITLDFKGLVMIYREPLPTPR</sequence>
<dbReference type="SUPFAM" id="SSF54928">
    <property type="entry name" value="RNA-binding domain, RBD"/>
    <property type="match status" value="3"/>
</dbReference>
<proteinExistence type="predicted"/>
<dbReference type="PROSITE" id="PS50102">
    <property type="entry name" value="RRM"/>
    <property type="match status" value="2"/>
</dbReference>
<dbReference type="Gene3D" id="3.30.70.330">
    <property type="match status" value="2"/>
</dbReference>
<organism evidence="5 6">
    <name type="scientific">Dissostichus mawsoni</name>
    <name type="common">Antarctic cod</name>
    <dbReference type="NCBI Taxonomy" id="36200"/>
    <lineage>
        <taxon>Eukaryota</taxon>
        <taxon>Metazoa</taxon>
        <taxon>Chordata</taxon>
        <taxon>Craniata</taxon>
        <taxon>Vertebrata</taxon>
        <taxon>Euteleostomi</taxon>
        <taxon>Actinopterygii</taxon>
        <taxon>Neopterygii</taxon>
        <taxon>Teleostei</taxon>
        <taxon>Neoteleostei</taxon>
        <taxon>Acanthomorphata</taxon>
        <taxon>Eupercaria</taxon>
        <taxon>Perciformes</taxon>
        <taxon>Notothenioidei</taxon>
        <taxon>Nototheniidae</taxon>
        <taxon>Dissostichus</taxon>
    </lineage>
</organism>
<evidence type="ECO:0000256" key="1">
    <source>
        <dbReference type="ARBA" id="ARBA00022884"/>
    </source>
</evidence>
<keyword evidence="1 2" id="KW-0694">RNA-binding</keyword>
<evidence type="ECO:0000313" key="6">
    <source>
        <dbReference type="Proteomes" id="UP000518266"/>
    </source>
</evidence>
<feature type="domain" description="RRM" evidence="4">
    <location>
        <begin position="271"/>
        <end position="342"/>
    </location>
</feature>
<feature type="domain" description="RRM" evidence="4">
    <location>
        <begin position="490"/>
        <end position="568"/>
    </location>
</feature>
<dbReference type="EMBL" id="JAAKFY010000022">
    <property type="protein sequence ID" value="KAF3837780.1"/>
    <property type="molecule type" value="Genomic_DNA"/>
</dbReference>
<reference evidence="5 6" key="1">
    <citation type="submission" date="2020-03" db="EMBL/GenBank/DDBJ databases">
        <title>Dissostichus mawsoni Genome sequencing and assembly.</title>
        <authorList>
            <person name="Park H."/>
        </authorList>
    </citation>
    <scope>NUCLEOTIDE SEQUENCE [LARGE SCALE GENOMIC DNA]</scope>
    <source>
        <strain evidence="5">DM0001</strain>
        <tissue evidence="5">Muscle</tissue>
    </source>
</reference>
<dbReference type="SMART" id="SM00360">
    <property type="entry name" value="RRM"/>
    <property type="match status" value="2"/>
</dbReference>